<accession>A0A6I0EZY5</accession>
<evidence type="ECO:0000256" key="10">
    <source>
        <dbReference type="HAMAP-Rule" id="MF_01633"/>
    </source>
</evidence>
<dbReference type="HAMAP" id="MF_01633">
    <property type="entry name" value="QueC"/>
    <property type="match status" value="1"/>
</dbReference>
<comment type="subunit">
    <text evidence="10">Homodimer.</text>
</comment>
<protein>
    <recommendedName>
        <fullName evidence="8 10">7-cyano-7-deazaguanine synthase</fullName>
        <ecNumber evidence="8 10">6.3.4.20</ecNumber>
    </recommendedName>
    <alternativeName>
        <fullName evidence="10">7-cyano-7-carbaguanine synthase</fullName>
    </alternativeName>
    <alternativeName>
        <fullName evidence="10">PreQ(0) synthase</fullName>
    </alternativeName>
    <alternativeName>
        <fullName evidence="10">Queuosine biosynthesis protein QueC</fullName>
    </alternativeName>
</protein>
<evidence type="ECO:0000256" key="5">
    <source>
        <dbReference type="ARBA" id="ARBA00022833"/>
    </source>
</evidence>
<dbReference type="PANTHER" id="PTHR42914">
    <property type="entry name" value="7-CYANO-7-DEAZAGUANINE SYNTHASE"/>
    <property type="match status" value="1"/>
</dbReference>
<dbReference type="PIRSF" id="PIRSF006293">
    <property type="entry name" value="ExsB"/>
    <property type="match status" value="1"/>
</dbReference>
<dbReference type="GO" id="GO:0016879">
    <property type="term" value="F:ligase activity, forming carbon-nitrogen bonds"/>
    <property type="evidence" value="ECO:0007669"/>
    <property type="project" value="UniProtKB-UniRule"/>
</dbReference>
<evidence type="ECO:0000256" key="6">
    <source>
        <dbReference type="ARBA" id="ARBA00022840"/>
    </source>
</evidence>
<comment type="cofactor">
    <cofactor evidence="10">
        <name>Zn(2+)</name>
        <dbReference type="ChEBI" id="CHEBI:29105"/>
    </cofactor>
    <text evidence="10">Binds 1 zinc ion per subunit.</text>
</comment>
<dbReference type="EMBL" id="WBXO01000005">
    <property type="protein sequence ID" value="KAB2952611.1"/>
    <property type="molecule type" value="Genomic_DNA"/>
</dbReference>
<keyword evidence="2 10" id="KW-0436">Ligase</keyword>
<dbReference type="UniPathway" id="UPA00391"/>
<evidence type="ECO:0000256" key="4">
    <source>
        <dbReference type="ARBA" id="ARBA00022741"/>
    </source>
</evidence>
<comment type="caution">
    <text evidence="11">The sequence shown here is derived from an EMBL/GenBank/DDBJ whole genome shotgun (WGS) entry which is preliminary data.</text>
</comment>
<dbReference type="CDD" id="cd01995">
    <property type="entry name" value="QueC-like"/>
    <property type="match status" value="1"/>
</dbReference>
<feature type="binding site" evidence="10">
    <location>
        <position position="226"/>
    </location>
    <ligand>
        <name>Zn(2+)</name>
        <dbReference type="ChEBI" id="CHEBI:29105"/>
    </ligand>
</feature>
<keyword evidence="3 10" id="KW-0479">Metal-binding</keyword>
<reference evidence="11 12" key="1">
    <citation type="submission" date="2019-10" db="EMBL/GenBank/DDBJ databases">
        <title>Whole-genome sequence of the extremophile Heliorestis acidaminivorans DSM 24790.</title>
        <authorList>
            <person name="Kyndt J.A."/>
            <person name="Meyer T.E."/>
        </authorList>
    </citation>
    <scope>NUCLEOTIDE SEQUENCE [LARGE SCALE GENOMIC DNA]</scope>
    <source>
        <strain evidence="11 12">DSM 24790</strain>
    </source>
</reference>
<keyword evidence="10" id="KW-0671">Queuosine biosynthesis</keyword>
<dbReference type="NCBIfam" id="TIGR00364">
    <property type="entry name" value="7-cyano-7-deazaguanine synthase QueC"/>
    <property type="match status" value="1"/>
</dbReference>
<dbReference type="EC" id="6.3.4.20" evidence="8 10"/>
<feature type="binding site" evidence="10">
    <location>
        <begin position="11"/>
        <end position="21"/>
    </location>
    <ligand>
        <name>ATP</name>
        <dbReference type="ChEBI" id="CHEBI:30616"/>
    </ligand>
</feature>
<evidence type="ECO:0000256" key="3">
    <source>
        <dbReference type="ARBA" id="ARBA00022723"/>
    </source>
</evidence>
<evidence type="ECO:0000256" key="9">
    <source>
        <dbReference type="ARBA" id="ARBA00047890"/>
    </source>
</evidence>
<dbReference type="Proteomes" id="UP000468766">
    <property type="component" value="Unassembled WGS sequence"/>
</dbReference>
<dbReference type="PANTHER" id="PTHR42914:SF1">
    <property type="entry name" value="7-CYANO-7-DEAZAGUANINE SYNTHASE"/>
    <property type="match status" value="1"/>
</dbReference>
<evidence type="ECO:0000256" key="1">
    <source>
        <dbReference type="ARBA" id="ARBA00005061"/>
    </source>
</evidence>
<comment type="catalytic activity">
    <reaction evidence="9 10">
        <text>7-carboxy-7-carbaguanine + NH4(+) + 2 ATP = 7-cyano-7-carbaguanine + 2 AMP + 2 diphosphate + 2 H(+)</text>
        <dbReference type="Rhea" id="RHEA:27982"/>
        <dbReference type="ChEBI" id="CHEBI:15378"/>
        <dbReference type="ChEBI" id="CHEBI:28938"/>
        <dbReference type="ChEBI" id="CHEBI:30616"/>
        <dbReference type="ChEBI" id="CHEBI:33019"/>
        <dbReference type="ChEBI" id="CHEBI:45075"/>
        <dbReference type="ChEBI" id="CHEBI:61036"/>
        <dbReference type="ChEBI" id="CHEBI:456215"/>
        <dbReference type="EC" id="6.3.4.20"/>
    </reaction>
</comment>
<dbReference type="Gene3D" id="3.40.50.620">
    <property type="entry name" value="HUPs"/>
    <property type="match status" value="1"/>
</dbReference>
<proteinExistence type="inferred from homology"/>
<dbReference type="InterPro" id="IPR018317">
    <property type="entry name" value="QueC"/>
</dbReference>
<dbReference type="Pfam" id="PF06508">
    <property type="entry name" value="QueC"/>
    <property type="match status" value="1"/>
</dbReference>
<dbReference type="GO" id="GO:0008616">
    <property type="term" value="P:tRNA queuosine(34) biosynthetic process"/>
    <property type="evidence" value="ECO:0007669"/>
    <property type="project" value="UniProtKB-UniRule"/>
</dbReference>
<name>A0A6I0EZY5_9FIRM</name>
<sequence length="245" mass="26613">MESQKSAVIVLSGGLDSTTTMGIAKEAGYKLYALTFDYGQRHRRELESAEAVASFYGAVHKVMVLGDLFAESALSEGTLRERPLSEGPLTERPAGETKEDLSSLGFVEQGQLLPATYVPARNVLFLALALSYAEKVKAEAIYMGVNALDNAGYPDCRPAFIEAFQQVVNCGTERGVLGKGVRLETPLIQLEKEEIVSLALQLQCPLHLTHTCYAGQYPACGQCASCVSRRDAFMRLGLVDPLPYQ</sequence>
<feature type="binding site" evidence="10">
    <location>
        <position position="212"/>
    </location>
    <ligand>
        <name>Zn(2+)</name>
        <dbReference type="ChEBI" id="CHEBI:29105"/>
    </ligand>
</feature>
<comment type="similarity">
    <text evidence="7 10">Belongs to the QueC family.</text>
</comment>
<comment type="function">
    <text evidence="10">Catalyzes the ATP-dependent conversion of 7-carboxy-7-deazaguanine (CDG) to 7-cyano-7-deazaguanine (preQ(0)).</text>
</comment>
<dbReference type="GO" id="GO:0005524">
    <property type="term" value="F:ATP binding"/>
    <property type="evidence" value="ECO:0007669"/>
    <property type="project" value="UniProtKB-UniRule"/>
</dbReference>
<feature type="binding site" evidence="10">
    <location>
        <position position="220"/>
    </location>
    <ligand>
        <name>Zn(2+)</name>
        <dbReference type="ChEBI" id="CHEBI:29105"/>
    </ligand>
</feature>
<gene>
    <name evidence="10 11" type="primary">queC</name>
    <name evidence="11" type="ORF">F9B85_08080</name>
</gene>
<keyword evidence="12" id="KW-1185">Reference proteome</keyword>
<evidence type="ECO:0000313" key="11">
    <source>
        <dbReference type="EMBL" id="KAB2952611.1"/>
    </source>
</evidence>
<evidence type="ECO:0000313" key="12">
    <source>
        <dbReference type="Proteomes" id="UP000468766"/>
    </source>
</evidence>
<comment type="pathway">
    <text evidence="1 10">Purine metabolism; 7-cyano-7-deazaguanine biosynthesis.</text>
</comment>
<dbReference type="OrthoDB" id="9789567at2"/>
<keyword evidence="6 10" id="KW-0067">ATP-binding</keyword>
<dbReference type="SUPFAM" id="SSF52402">
    <property type="entry name" value="Adenine nucleotide alpha hydrolases-like"/>
    <property type="match status" value="1"/>
</dbReference>
<keyword evidence="4 10" id="KW-0547">Nucleotide-binding</keyword>
<feature type="binding site" evidence="10">
    <location>
        <position position="223"/>
    </location>
    <ligand>
        <name>Zn(2+)</name>
        <dbReference type="ChEBI" id="CHEBI:29105"/>
    </ligand>
</feature>
<evidence type="ECO:0000256" key="8">
    <source>
        <dbReference type="ARBA" id="ARBA00039149"/>
    </source>
</evidence>
<dbReference type="AlphaFoldDB" id="A0A6I0EZY5"/>
<keyword evidence="5 10" id="KW-0862">Zinc</keyword>
<evidence type="ECO:0000256" key="7">
    <source>
        <dbReference type="ARBA" id="ARBA00037993"/>
    </source>
</evidence>
<dbReference type="GO" id="GO:0008270">
    <property type="term" value="F:zinc ion binding"/>
    <property type="evidence" value="ECO:0007669"/>
    <property type="project" value="UniProtKB-UniRule"/>
</dbReference>
<dbReference type="InterPro" id="IPR014729">
    <property type="entry name" value="Rossmann-like_a/b/a_fold"/>
</dbReference>
<evidence type="ECO:0000256" key="2">
    <source>
        <dbReference type="ARBA" id="ARBA00022598"/>
    </source>
</evidence>
<organism evidence="11 12">
    <name type="scientific">Heliorestis acidaminivorans</name>
    <dbReference type="NCBI Taxonomy" id="553427"/>
    <lineage>
        <taxon>Bacteria</taxon>
        <taxon>Bacillati</taxon>
        <taxon>Bacillota</taxon>
        <taxon>Clostridia</taxon>
        <taxon>Eubacteriales</taxon>
        <taxon>Heliobacteriaceae</taxon>
        <taxon>Heliorestis</taxon>
    </lineage>
</organism>